<evidence type="ECO:0000256" key="1">
    <source>
        <dbReference type="SAM" id="Phobius"/>
    </source>
</evidence>
<dbReference type="PROSITE" id="PS51257">
    <property type="entry name" value="PROKAR_LIPOPROTEIN"/>
    <property type="match status" value="1"/>
</dbReference>
<dbReference type="EMBL" id="FMYM01000005">
    <property type="protein sequence ID" value="SDC08849.1"/>
    <property type="molecule type" value="Genomic_DNA"/>
</dbReference>
<proteinExistence type="predicted"/>
<keyword evidence="3" id="KW-1185">Reference proteome</keyword>
<sequence length="63" mass="7442">MMRKKQVAIWSIVCSCIVVYMYRMFSHVRFQKPVQHLFSSKPTTTQPLSDASHMGKWLQLLLQ</sequence>
<feature type="transmembrane region" description="Helical" evidence="1">
    <location>
        <begin position="7"/>
        <end position="25"/>
    </location>
</feature>
<name>A0A1G6IQR6_9BACI</name>
<keyword evidence="1" id="KW-1133">Transmembrane helix</keyword>
<dbReference type="STRING" id="1464122.SAMN05421737_105140"/>
<protein>
    <submittedName>
        <fullName evidence="2">Uncharacterized protein</fullName>
    </submittedName>
</protein>
<evidence type="ECO:0000313" key="3">
    <source>
        <dbReference type="Proteomes" id="UP000242662"/>
    </source>
</evidence>
<evidence type="ECO:0000313" key="2">
    <source>
        <dbReference type="EMBL" id="SDC08849.1"/>
    </source>
</evidence>
<keyword evidence="1" id="KW-0812">Transmembrane</keyword>
<dbReference type="RefSeq" id="WP_090775499.1">
    <property type="nucleotide sequence ID" value="NZ_FMYM01000005.1"/>
</dbReference>
<reference evidence="3" key="1">
    <citation type="submission" date="2016-09" db="EMBL/GenBank/DDBJ databases">
        <authorList>
            <person name="Varghese N."/>
            <person name="Submissions S."/>
        </authorList>
    </citation>
    <scope>NUCLEOTIDE SEQUENCE [LARGE SCALE GENOMIC DNA]</scope>
    <source>
        <strain evidence="3">25nlg</strain>
    </source>
</reference>
<keyword evidence="1" id="KW-0472">Membrane</keyword>
<gene>
    <name evidence="2" type="ORF">SAMN05421737_105140</name>
</gene>
<dbReference type="AlphaFoldDB" id="A0A1G6IQR6"/>
<accession>A0A1G6IQR6</accession>
<dbReference type="Proteomes" id="UP000242662">
    <property type="component" value="Unassembled WGS sequence"/>
</dbReference>
<organism evidence="2 3">
    <name type="scientific">Shouchella lonarensis</name>
    <dbReference type="NCBI Taxonomy" id="1464122"/>
    <lineage>
        <taxon>Bacteria</taxon>
        <taxon>Bacillati</taxon>
        <taxon>Bacillota</taxon>
        <taxon>Bacilli</taxon>
        <taxon>Bacillales</taxon>
        <taxon>Bacillaceae</taxon>
        <taxon>Shouchella</taxon>
    </lineage>
</organism>